<comment type="subcellular location">
    <subcellularLocation>
        <location evidence="1">Cell membrane</location>
        <topology evidence="1">Multi-pass membrane protein</topology>
    </subcellularLocation>
</comment>
<dbReference type="InterPro" id="IPR036249">
    <property type="entry name" value="Thioredoxin-like_sf"/>
</dbReference>
<dbReference type="InterPro" id="IPR028250">
    <property type="entry name" value="DsbDN"/>
</dbReference>
<evidence type="ECO:0000313" key="10">
    <source>
        <dbReference type="EMBL" id="WWT53653.1"/>
    </source>
</evidence>
<dbReference type="PROSITE" id="PS51352">
    <property type="entry name" value="THIOREDOXIN_2"/>
    <property type="match status" value="1"/>
</dbReference>
<feature type="transmembrane region" description="Helical" evidence="8">
    <location>
        <begin position="467"/>
        <end position="487"/>
    </location>
</feature>
<evidence type="ECO:0000313" key="11">
    <source>
        <dbReference type="Proteomes" id="UP001363460"/>
    </source>
</evidence>
<dbReference type="Proteomes" id="UP001363460">
    <property type="component" value="Chromosome"/>
</dbReference>
<evidence type="ECO:0000256" key="5">
    <source>
        <dbReference type="ARBA" id="ARBA00022989"/>
    </source>
</evidence>
<feature type="transmembrane region" description="Helical" evidence="8">
    <location>
        <begin position="370"/>
        <end position="399"/>
    </location>
</feature>
<feature type="domain" description="Thioredoxin" evidence="9">
    <location>
        <begin position="499"/>
        <end position="629"/>
    </location>
</feature>
<keyword evidence="5 8" id="KW-1133">Transmembrane helix</keyword>
<keyword evidence="3 8" id="KW-0812">Transmembrane</keyword>
<feature type="region of interest" description="Disordered" evidence="7">
    <location>
        <begin position="137"/>
        <end position="193"/>
    </location>
</feature>
<feature type="transmembrane region" description="Helical" evidence="8">
    <location>
        <begin position="291"/>
        <end position="316"/>
    </location>
</feature>
<evidence type="ECO:0000256" key="1">
    <source>
        <dbReference type="ARBA" id="ARBA00004651"/>
    </source>
</evidence>
<keyword evidence="2" id="KW-1003">Cell membrane</keyword>
<dbReference type="SUPFAM" id="SSF74863">
    <property type="entry name" value="Thiol:disulfide interchange protein DsbD, N-terminal domain (DsbD-alpha)"/>
    <property type="match status" value="1"/>
</dbReference>
<keyword evidence="4" id="KW-0201">Cytochrome c-type biogenesis</keyword>
<proteinExistence type="predicted"/>
<evidence type="ECO:0000256" key="2">
    <source>
        <dbReference type="ARBA" id="ARBA00022475"/>
    </source>
</evidence>
<evidence type="ECO:0000256" key="3">
    <source>
        <dbReference type="ARBA" id="ARBA00022692"/>
    </source>
</evidence>
<gene>
    <name evidence="10" type="primary">dsbD</name>
    <name evidence="10" type="ORF">V8J38_10320</name>
</gene>
<dbReference type="Gene3D" id="2.60.40.1250">
    <property type="entry name" value="Thiol:disulfide interchange protein DsbD, N-terminal domain"/>
    <property type="match status" value="1"/>
</dbReference>
<dbReference type="PANTHER" id="PTHR32234:SF0">
    <property type="entry name" value="THIOL:DISULFIDE INTERCHANGE PROTEIN DSBD"/>
    <property type="match status" value="1"/>
</dbReference>
<dbReference type="EC" id="1.8.1.8" evidence="10"/>
<evidence type="ECO:0000259" key="9">
    <source>
        <dbReference type="PROSITE" id="PS51352"/>
    </source>
</evidence>
<dbReference type="InterPro" id="IPR003834">
    <property type="entry name" value="Cyt_c_assmbl_TM_dom"/>
</dbReference>
<reference evidence="10 11" key="1">
    <citation type="submission" date="2024-02" db="EMBL/GenBank/DDBJ databases">
        <title>Distribution and functional of Brevundimonas-related endobacteria within Verticillium dahliae.</title>
        <authorList>
            <person name="Zeng H."/>
        </authorList>
    </citation>
    <scope>NUCLEOTIDE SEQUENCE [LARGE SCALE GENOMIC DNA]</scope>
    <source>
        <strain evidence="10 11">TRM 44200</strain>
    </source>
</reference>
<feature type="transmembrane region" description="Helical" evidence="8">
    <location>
        <begin position="212"/>
        <end position="236"/>
    </location>
</feature>
<evidence type="ECO:0000256" key="8">
    <source>
        <dbReference type="SAM" id="Phobius"/>
    </source>
</evidence>
<dbReference type="InterPro" id="IPR036929">
    <property type="entry name" value="DsbDN_sf"/>
</dbReference>
<dbReference type="PANTHER" id="PTHR32234">
    <property type="entry name" value="THIOL:DISULFIDE INTERCHANGE PROTEIN DSBD"/>
    <property type="match status" value="1"/>
</dbReference>
<accession>A0ABZ2I7T8</accession>
<dbReference type="InterPro" id="IPR013766">
    <property type="entry name" value="Thioredoxin_domain"/>
</dbReference>
<evidence type="ECO:0000256" key="6">
    <source>
        <dbReference type="ARBA" id="ARBA00023136"/>
    </source>
</evidence>
<keyword evidence="11" id="KW-1185">Reference proteome</keyword>
<dbReference type="Pfam" id="PF02683">
    <property type="entry name" value="DsbD_TM"/>
    <property type="match status" value="1"/>
</dbReference>
<sequence>MMPLQRFVSVMLLLLIIGLGGSALAQAPLPLDQAFVLKVSRQADGDVAFDWAIAPGHYLYRDHTAATASGAKDALPLRLAPGERKDDPGFGVVDVWYGKGRAVLSAEALAAAGAPRSIDITFQGCLEDAICYPPTTRTVETPAKPESPASAPTTPAPATPIVSVVQPPKDVSTEPTGPLVEPAAPEPSPLAPSEAVPTSNGLIDSLALKGGAVWVLAAFFGFGLLLAFTPCVFPMYPILAGVIGRGVDGRGTRRGLILSIAYVLGLAAAFALLGVAAAWSGQNLQVALQSAWAVGGLSLIFLALAISMFGGFELQLPSAWTNRFSREEGQGRRSAPSAAAMGFVSALIVGPCVTAPLAGALLYIAQTGDVVLGAAALFFLGLGKGVPLIVFGTAGARFLPKAGPWMDRVKMAFGFAFLGMAWWLAGRILPPAVTLATGAALSFAAAAVLGLFSPATNNLISNLARSAGLAASLWGALILIGLGLGAVDPWRPLAPLMSANSGAAATPSVVPTAIVEDQATLEQALARAADVRRPAVLYFTADWCTICKAVDRRVLADPATIAAFAAADLIKVDVTQNTAETRDLMKRYGVAGPPTMIFLTASSTEATGARLIGDMTAQQVQTALEHAGARS</sequence>
<dbReference type="SUPFAM" id="SSF52833">
    <property type="entry name" value="Thioredoxin-like"/>
    <property type="match status" value="1"/>
</dbReference>
<feature type="transmembrane region" description="Helical" evidence="8">
    <location>
        <begin position="337"/>
        <end position="364"/>
    </location>
</feature>
<organism evidence="10 11">
    <name type="scientific">Brevundimonas olei</name>
    <dbReference type="NCBI Taxonomy" id="657642"/>
    <lineage>
        <taxon>Bacteria</taxon>
        <taxon>Pseudomonadati</taxon>
        <taxon>Pseudomonadota</taxon>
        <taxon>Alphaproteobacteria</taxon>
        <taxon>Caulobacterales</taxon>
        <taxon>Caulobacteraceae</taxon>
        <taxon>Brevundimonas</taxon>
    </lineage>
</organism>
<feature type="transmembrane region" description="Helical" evidence="8">
    <location>
        <begin position="411"/>
        <end position="429"/>
    </location>
</feature>
<feature type="compositionally biased region" description="Low complexity" evidence="7">
    <location>
        <begin position="140"/>
        <end position="153"/>
    </location>
</feature>
<feature type="transmembrane region" description="Helical" evidence="8">
    <location>
        <begin position="256"/>
        <end position="279"/>
    </location>
</feature>
<name>A0ABZ2I7T8_9CAUL</name>
<dbReference type="GO" id="GO:0047134">
    <property type="term" value="F:protein-disulfide reductase [NAD(P)H] activity"/>
    <property type="evidence" value="ECO:0007669"/>
    <property type="project" value="UniProtKB-EC"/>
</dbReference>
<dbReference type="EMBL" id="CP146369">
    <property type="protein sequence ID" value="WWT53653.1"/>
    <property type="molecule type" value="Genomic_DNA"/>
</dbReference>
<feature type="transmembrane region" description="Helical" evidence="8">
    <location>
        <begin position="435"/>
        <end position="455"/>
    </location>
</feature>
<keyword evidence="10" id="KW-0560">Oxidoreductase</keyword>
<protein>
    <submittedName>
        <fullName evidence="10">Protein-disulfide reductase DsbD</fullName>
        <ecNumber evidence="10">1.8.1.8</ecNumber>
    </submittedName>
</protein>
<dbReference type="RefSeq" id="WP_338575524.1">
    <property type="nucleotide sequence ID" value="NZ_CP146369.1"/>
</dbReference>
<dbReference type="Gene3D" id="3.40.30.10">
    <property type="entry name" value="Glutaredoxin"/>
    <property type="match status" value="1"/>
</dbReference>
<evidence type="ECO:0000256" key="7">
    <source>
        <dbReference type="SAM" id="MobiDB-lite"/>
    </source>
</evidence>
<dbReference type="NCBIfam" id="NF001419">
    <property type="entry name" value="PRK00293.1"/>
    <property type="match status" value="1"/>
</dbReference>
<evidence type="ECO:0000256" key="4">
    <source>
        <dbReference type="ARBA" id="ARBA00022748"/>
    </source>
</evidence>
<dbReference type="Pfam" id="PF11412">
    <property type="entry name" value="DsbD_N"/>
    <property type="match status" value="1"/>
</dbReference>
<dbReference type="Pfam" id="PF13899">
    <property type="entry name" value="Thioredoxin_7"/>
    <property type="match status" value="1"/>
</dbReference>
<keyword evidence="6 8" id="KW-0472">Membrane</keyword>